<evidence type="ECO:0000313" key="1">
    <source>
        <dbReference type="EMBL" id="MCZ0862637.1"/>
    </source>
</evidence>
<keyword evidence="2" id="KW-1185">Reference proteome</keyword>
<dbReference type="RefSeq" id="WP_268922893.1">
    <property type="nucleotide sequence ID" value="NZ_JAPTGC010000005.1"/>
</dbReference>
<organism evidence="1 2">
    <name type="scientific">Methanocorpusculum vombati</name>
    <dbReference type="NCBI Taxonomy" id="3002864"/>
    <lineage>
        <taxon>Archaea</taxon>
        <taxon>Methanobacteriati</taxon>
        <taxon>Methanobacteriota</taxon>
        <taxon>Stenosarchaea group</taxon>
        <taxon>Methanomicrobia</taxon>
        <taxon>Methanomicrobiales</taxon>
        <taxon>Methanocorpusculaceae</taxon>
        <taxon>Methanocorpusculum</taxon>
    </lineage>
</organism>
<dbReference type="Gene3D" id="1.10.10.60">
    <property type="entry name" value="Homeodomain-like"/>
    <property type="match status" value="1"/>
</dbReference>
<comment type="caution">
    <text evidence="1">The sequence shown here is derived from an EMBL/GenBank/DDBJ whole genome shotgun (WGS) entry which is preliminary data.</text>
</comment>
<dbReference type="EMBL" id="JAPTGC010000005">
    <property type="protein sequence ID" value="MCZ0862637.1"/>
    <property type="molecule type" value="Genomic_DNA"/>
</dbReference>
<protein>
    <recommendedName>
        <fullName evidence="3">Transposase IS30-like HTH domain-containing protein</fullName>
    </recommendedName>
</protein>
<evidence type="ECO:0008006" key="3">
    <source>
        <dbReference type="Google" id="ProtNLM"/>
    </source>
</evidence>
<reference evidence="1" key="1">
    <citation type="submission" date="2022-12" db="EMBL/GenBank/DDBJ databases">
        <title>Isolation and characterisation of novel Methanocorpusculum spp. from native Australian herbivores indicates the genus is ancestrally host-associated.</title>
        <authorList>
            <person name="Volmer J.G."/>
            <person name="Soo R.M."/>
            <person name="Evans P.N."/>
            <person name="Hoedt E.C."/>
            <person name="Astorga Alsina A.L."/>
            <person name="Woodcroft B.J."/>
            <person name="Tyson G.W."/>
            <person name="Hugenholtz P."/>
            <person name="Morrison M."/>
        </authorList>
    </citation>
    <scope>NUCLEOTIDE SEQUENCE</scope>
    <source>
        <strain evidence="1">CW153</strain>
    </source>
</reference>
<proteinExistence type="predicted"/>
<gene>
    <name evidence="1" type="ORF">O0S09_05115</name>
</gene>
<dbReference type="Proteomes" id="UP001141336">
    <property type="component" value="Unassembled WGS sequence"/>
</dbReference>
<accession>A0ABT4ILL5</accession>
<name>A0ABT4ILL5_9EURY</name>
<evidence type="ECO:0000313" key="2">
    <source>
        <dbReference type="Proteomes" id="UP001141336"/>
    </source>
</evidence>
<sequence length="67" mass="7875">MKCWYHYPELADRHILLNLLRSGYSIREICEMLGCTRTNVASAMKNHGIQRPYVEHVPEGMRKRMGL</sequence>